<protein>
    <submittedName>
        <fullName evidence="7">Catechol 1,2-dioxygenase</fullName>
    </submittedName>
</protein>
<name>F7XFZ7_SINMM</name>
<keyword evidence="5" id="KW-0812">Transmembrane</keyword>
<evidence type="ECO:0000256" key="4">
    <source>
        <dbReference type="SAM" id="MobiDB-lite"/>
    </source>
</evidence>
<feature type="compositionally biased region" description="Polar residues" evidence="4">
    <location>
        <begin position="148"/>
        <end position="158"/>
    </location>
</feature>
<evidence type="ECO:0000256" key="3">
    <source>
        <dbReference type="ARBA" id="ARBA00023002"/>
    </source>
</evidence>
<keyword evidence="5" id="KW-0472">Membrane</keyword>
<dbReference type="InterPro" id="IPR015889">
    <property type="entry name" value="Intradiol_dOase_core"/>
</dbReference>
<keyword evidence="2" id="KW-0223">Dioxygenase</keyword>
<keyword evidence="5" id="KW-1133">Transmembrane helix</keyword>
<organism evidence="7 8">
    <name type="scientific">Sinorhizobium meliloti (strain SM11)</name>
    <dbReference type="NCBI Taxonomy" id="707241"/>
    <lineage>
        <taxon>Bacteria</taxon>
        <taxon>Pseudomonadati</taxon>
        <taxon>Pseudomonadota</taxon>
        <taxon>Alphaproteobacteria</taxon>
        <taxon>Hyphomicrobiales</taxon>
        <taxon>Rhizobiaceae</taxon>
        <taxon>Sinorhizobium/Ensifer group</taxon>
        <taxon>Sinorhizobium</taxon>
    </lineage>
</organism>
<feature type="transmembrane region" description="Helical" evidence="5">
    <location>
        <begin position="38"/>
        <end position="63"/>
    </location>
</feature>
<dbReference type="KEGG" id="smx:SM11_pD0641"/>
<dbReference type="GO" id="GO:0016702">
    <property type="term" value="F:oxidoreductase activity, acting on single donors with incorporation of molecular oxygen, incorporation of two atoms of oxygen"/>
    <property type="evidence" value="ECO:0007669"/>
    <property type="project" value="InterPro"/>
</dbReference>
<dbReference type="InterPro" id="IPR050770">
    <property type="entry name" value="Intradiol_RC_Dioxygenase"/>
</dbReference>
<evidence type="ECO:0000313" key="7">
    <source>
        <dbReference type="EMBL" id="AEH83473.1"/>
    </source>
</evidence>
<keyword evidence="3" id="KW-0560">Oxidoreductase</keyword>
<accession>F7XFZ7</accession>
<keyword evidence="7" id="KW-0614">Plasmid</keyword>
<feature type="domain" description="Intradiol ring-cleavage dioxygenases" evidence="6">
    <location>
        <begin position="157"/>
        <end position="272"/>
    </location>
</feature>
<dbReference type="Pfam" id="PF00775">
    <property type="entry name" value="Dioxygenase_C"/>
    <property type="match status" value="1"/>
</dbReference>
<comment type="similarity">
    <text evidence="1">Belongs to the intradiol ring-cleavage dioxygenase family.</text>
</comment>
<dbReference type="GO" id="GO:0008199">
    <property type="term" value="F:ferric iron binding"/>
    <property type="evidence" value="ECO:0007669"/>
    <property type="project" value="InterPro"/>
</dbReference>
<dbReference type="HOGENOM" id="CLU_924079_0_0_5"/>
<feature type="transmembrane region" description="Helical" evidence="5">
    <location>
        <begin position="69"/>
        <end position="91"/>
    </location>
</feature>
<dbReference type="SUPFAM" id="SSF49482">
    <property type="entry name" value="Aromatic compound dioxygenase"/>
    <property type="match status" value="1"/>
</dbReference>
<evidence type="ECO:0000256" key="1">
    <source>
        <dbReference type="ARBA" id="ARBA00007825"/>
    </source>
</evidence>
<geneLocation type="plasmid" evidence="7 8">
    <name>pSmeSM11d</name>
</geneLocation>
<dbReference type="PANTHER" id="PTHR33711:SF11">
    <property type="entry name" value="DIOXYGENASE"/>
    <property type="match status" value="1"/>
</dbReference>
<dbReference type="PANTHER" id="PTHR33711">
    <property type="entry name" value="DIOXYGENASE, PUTATIVE (AFU_ORTHOLOGUE AFUA_2G02910)-RELATED"/>
    <property type="match status" value="1"/>
</dbReference>
<dbReference type="Proteomes" id="UP000009045">
    <property type="component" value="Plasmid pSmeSM11d"/>
</dbReference>
<dbReference type="PATRIC" id="fig|707241.3.peg.6330"/>
<evidence type="ECO:0000256" key="2">
    <source>
        <dbReference type="ARBA" id="ARBA00022964"/>
    </source>
</evidence>
<evidence type="ECO:0000259" key="6">
    <source>
        <dbReference type="Pfam" id="PF00775"/>
    </source>
</evidence>
<feature type="transmembrane region" description="Helical" evidence="5">
    <location>
        <begin position="112"/>
        <end position="134"/>
    </location>
</feature>
<dbReference type="EMBL" id="CP001832">
    <property type="protein sequence ID" value="AEH83473.1"/>
    <property type="molecule type" value="Genomic_DNA"/>
</dbReference>
<evidence type="ECO:0000256" key="5">
    <source>
        <dbReference type="SAM" id="Phobius"/>
    </source>
</evidence>
<proteinExistence type="inferred from homology"/>
<dbReference type="InterPro" id="IPR000627">
    <property type="entry name" value="Intradiol_dOase_C"/>
</dbReference>
<dbReference type="CDD" id="cd00421">
    <property type="entry name" value="intradiol_dioxygenase"/>
    <property type="match status" value="1"/>
</dbReference>
<evidence type="ECO:0000313" key="8">
    <source>
        <dbReference type="Proteomes" id="UP000009045"/>
    </source>
</evidence>
<dbReference type="Gene3D" id="2.60.130.10">
    <property type="entry name" value="Aromatic compound dioxygenase"/>
    <property type="match status" value="1"/>
</dbReference>
<dbReference type="AlphaFoldDB" id="F7XFZ7"/>
<reference evidence="7 8" key="1">
    <citation type="journal article" date="2011" name="J. Biotechnol.">
        <title>The complete genome sequence of the dominant Sinorhizobium meliloti field isolate SM11 extends the S. meliloti pan-genome.</title>
        <authorList>
            <person name="Schneiker-Bekel S."/>
            <person name="Wibberg D."/>
            <person name="Bekel T."/>
            <person name="Blom J."/>
            <person name="Linke B."/>
            <person name="Neuweger H."/>
            <person name="Stiens M."/>
            <person name="Vorholter F.J."/>
            <person name="Weidner S."/>
            <person name="Goesmann A."/>
            <person name="Puhler A."/>
            <person name="Schluter A."/>
        </authorList>
    </citation>
    <scope>NUCLEOTIDE SEQUENCE [LARGE SCALE GENOMIC DNA]</scope>
    <source>
        <strain evidence="7 8">SM11</strain>
        <plasmid evidence="8">pSmeSM11d</plasmid>
    </source>
</reference>
<gene>
    <name evidence="7" type="ordered locus">SM11_pD0641</name>
</gene>
<sequence>MPRSTLHMSSGSALLVGAIVSSDLRTAGLWMADRWREWLATCVPVAAFGLALALISGMMLFSVRGGAYIAYPAFQLKTLILAAGLVNVFAFRPPSYIDAQGTKPMKQTRRTVLQSLLAAPPAMIFTGSSAHVWAQLSALPLTPACETGSVSTPQQTQGPFYRPNAPQRNDLTADAGSRRRFSLRGFVFDTGCRPVPEAMVEIWHADERGEYDNDGYRWRAYQLTDDAGRWGFDTILTQHYSFRTAHYHIRVQPRGGEVLTTQLYFPDHPRNHGDRLFDPRLVMALDDDRSTGRFDFVVPSL</sequence>
<feature type="region of interest" description="Disordered" evidence="4">
    <location>
        <begin position="147"/>
        <end position="173"/>
    </location>
</feature>